<feature type="transmembrane region" description="Helical" evidence="1">
    <location>
        <begin position="12"/>
        <end position="33"/>
    </location>
</feature>
<name>A0ABN2KCY4_9MICO</name>
<keyword evidence="1" id="KW-0812">Transmembrane</keyword>
<dbReference type="InterPro" id="IPR010640">
    <property type="entry name" value="Low_temperature_requirement_A"/>
</dbReference>
<feature type="transmembrane region" description="Helical" evidence="1">
    <location>
        <begin position="107"/>
        <end position="128"/>
    </location>
</feature>
<evidence type="ECO:0000313" key="3">
    <source>
        <dbReference type="Proteomes" id="UP001501475"/>
    </source>
</evidence>
<keyword evidence="3" id="KW-1185">Reference proteome</keyword>
<sequence>MAHLVAAGHTWAGVAGFCFAIFGITWAWINFSWFASAHHTDDWPYRLIGETGAVLAVAIPVLVFVITLFSLWAFLFRSPDKVHPITVTATCLVILTSVWMATAHVPISVALIVLCFAPALVVVAYELYGHRHQARALAERSTGARRRMRGVRLLSTDGLTRRPLGAER</sequence>
<keyword evidence="1" id="KW-0472">Membrane</keyword>
<accession>A0ABN2KCY4</accession>
<dbReference type="Proteomes" id="UP001501475">
    <property type="component" value="Unassembled WGS sequence"/>
</dbReference>
<proteinExistence type="predicted"/>
<reference evidence="2 3" key="1">
    <citation type="journal article" date="2019" name="Int. J. Syst. Evol. Microbiol.">
        <title>The Global Catalogue of Microorganisms (GCM) 10K type strain sequencing project: providing services to taxonomists for standard genome sequencing and annotation.</title>
        <authorList>
            <consortium name="The Broad Institute Genomics Platform"/>
            <consortium name="The Broad Institute Genome Sequencing Center for Infectious Disease"/>
            <person name="Wu L."/>
            <person name="Ma J."/>
        </authorList>
    </citation>
    <scope>NUCLEOTIDE SEQUENCE [LARGE SCALE GENOMIC DNA]</scope>
    <source>
        <strain evidence="2 3">JCM 15591</strain>
    </source>
</reference>
<feature type="transmembrane region" description="Helical" evidence="1">
    <location>
        <begin position="53"/>
        <end position="75"/>
    </location>
</feature>
<feature type="transmembrane region" description="Helical" evidence="1">
    <location>
        <begin position="82"/>
        <end position="101"/>
    </location>
</feature>
<dbReference type="Pfam" id="PF06772">
    <property type="entry name" value="LtrA"/>
    <property type="match status" value="1"/>
</dbReference>
<protein>
    <submittedName>
        <fullName evidence="2">Uncharacterized protein</fullName>
    </submittedName>
</protein>
<organism evidence="2 3">
    <name type="scientific">Nostocoides vanveenii</name>
    <dbReference type="NCBI Taxonomy" id="330835"/>
    <lineage>
        <taxon>Bacteria</taxon>
        <taxon>Bacillati</taxon>
        <taxon>Actinomycetota</taxon>
        <taxon>Actinomycetes</taxon>
        <taxon>Micrococcales</taxon>
        <taxon>Intrasporangiaceae</taxon>
        <taxon>Nostocoides</taxon>
    </lineage>
</organism>
<comment type="caution">
    <text evidence="2">The sequence shown here is derived from an EMBL/GenBank/DDBJ whole genome shotgun (WGS) entry which is preliminary data.</text>
</comment>
<evidence type="ECO:0000313" key="2">
    <source>
        <dbReference type="EMBL" id="GAA1753056.1"/>
    </source>
</evidence>
<evidence type="ECO:0000256" key="1">
    <source>
        <dbReference type="SAM" id="Phobius"/>
    </source>
</evidence>
<dbReference type="RefSeq" id="WP_344063334.1">
    <property type="nucleotide sequence ID" value="NZ_BAAAPN010000029.1"/>
</dbReference>
<dbReference type="EMBL" id="BAAAPN010000029">
    <property type="protein sequence ID" value="GAA1753056.1"/>
    <property type="molecule type" value="Genomic_DNA"/>
</dbReference>
<keyword evidence="1" id="KW-1133">Transmembrane helix</keyword>
<gene>
    <name evidence="2" type="ORF">GCM10009810_11300</name>
</gene>